<dbReference type="InterPro" id="IPR041532">
    <property type="entry name" value="RlmI-like_PUA"/>
</dbReference>
<feature type="domain" description="S-adenosylmethionine-dependent methyltransferase" evidence="4">
    <location>
        <begin position="156"/>
        <end position="378"/>
    </location>
</feature>
<reference evidence="6 7" key="1">
    <citation type="submission" date="2014-12" db="EMBL/GenBank/DDBJ databases">
        <title>Draft genome sequences of 29 type strains of Enterococci.</title>
        <authorList>
            <person name="Zhong Z."/>
            <person name="Sun Z."/>
            <person name="Liu W."/>
            <person name="Zhang W."/>
            <person name="Zhang H."/>
        </authorList>
    </citation>
    <scope>NUCLEOTIDE SEQUENCE [LARGE SCALE GENOMIC DNA]</scope>
    <source>
        <strain evidence="6 7">DSM 22802</strain>
    </source>
</reference>
<dbReference type="AlphaFoldDB" id="A0A1L8SSQ2"/>
<comment type="caution">
    <text evidence="6">The sequence shown here is derived from an EMBL/GenBank/DDBJ whole genome shotgun (WGS) entry which is preliminary data.</text>
</comment>
<sequence length="395" mass="44964">MKAGMNVKIELTNNGIKRIRQGNPLIQIEDLKQNIKKIPLEWVTFVDGNDKYVASGYLGKQNKGMGWVLDRTQRPIDRAFFIEAFKQAIQRRQAFFADGTTTAFRLFNGEGDGIGGLTIDYYHDYLVLSWYNQTIYHFQQEILDSLLVAFPTAKGVVEKIRFTSDLRESQWLMGEKPQEPLLVLENGVSYAVYLDEGYMTGIFLDQKEVRGRLTEGLAAGKKVLNMFSYTGAFSVAAAYGGAVETTSVDLAQRSLPKTQEQFAVNGLPLEQQKIIVMDTFDYFRYAMRKNLRYDVIILDPPSFARNKKKTFSVAKDYGRLIEDSVEILSDEGMIIASTNAANLSIKKFKQAIEQALNNKQATYHLVESYRLPADFPASHFEESNYLKVLFYEIKK</sequence>
<gene>
    <name evidence="6" type="ORF">RV00_GL003080</name>
</gene>
<feature type="domain" description="RlmI-like PUA" evidence="5">
    <location>
        <begin position="9"/>
        <end position="71"/>
    </location>
</feature>
<evidence type="ECO:0000256" key="1">
    <source>
        <dbReference type="ARBA" id="ARBA00022603"/>
    </source>
</evidence>
<dbReference type="Gene3D" id="3.30.750.80">
    <property type="entry name" value="RNA methyltransferase domain (HRMD) like"/>
    <property type="match status" value="1"/>
</dbReference>
<dbReference type="InterPro" id="IPR015947">
    <property type="entry name" value="PUA-like_sf"/>
</dbReference>
<keyword evidence="7" id="KW-1185">Reference proteome</keyword>
<dbReference type="Gene3D" id="3.40.50.150">
    <property type="entry name" value="Vaccinia Virus protein VP39"/>
    <property type="match status" value="1"/>
</dbReference>
<dbReference type="Gene3D" id="2.30.130.10">
    <property type="entry name" value="PUA domain"/>
    <property type="match status" value="1"/>
</dbReference>
<dbReference type="GO" id="GO:0008168">
    <property type="term" value="F:methyltransferase activity"/>
    <property type="evidence" value="ECO:0007669"/>
    <property type="project" value="UniProtKB-KW"/>
</dbReference>
<dbReference type="EMBL" id="JXKM01000009">
    <property type="protein sequence ID" value="OJG35061.1"/>
    <property type="molecule type" value="Genomic_DNA"/>
</dbReference>
<dbReference type="InterPro" id="IPR036974">
    <property type="entry name" value="PUA_sf"/>
</dbReference>
<evidence type="ECO:0008006" key="8">
    <source>
        <dbReference type="Google" id="ProtNLM"/>
    </source>
</evidence>
<dbReference type="SUPFAM" id="SSF53335">
    <property type="entry name" value="S-adenosyl-L-methionine-dependent methyltransferases"/>
    <property type="match status" value="1"/>
</dbReference>
<dbReference type="Proteomes" id="UP000183700">
    <property type="component" value="Unassembled WGS sequence"/>
</dbReference>
<keyword evidence="3" id="KW-0949">S-adenosyl-L-methionine</keyword>
<dbReference type="PANTHER" id="PTHR43042:SF3">
    <property type="entry name" value="RIBOSOMAL RNA LARGE SUBUNIT METHYLTRANSFERASE YWBD-RELATED"/>
    <property type="match status" value="1"/>
</dbReference>
<dbReference type="PANTHER" id="PTHR43042">
    <property type="entry name" value="SAM-DEPENDENT METHYLTRANSFERASE"/>
    <property type="match status" value="1"/>
</dbReference>
<protein>
    <recommendedName>
        <fullName evidence="8">SAM-dependent methyltransferase</fullName>
    </recommendedName>
</protein>
<dbReference type="SUPFAM" id="SSF88697">
    <property type="entry name" value="PUA domain-like"/>
    <property type="match status" value="1"/>
</dbReference>
<dbReference type="Pfam" id="PF10672">
    <property type="entry name" value="Methyltrans_SAM"/>
    <property type="match status" value="1"/>
</dbReference>
<dbReference type="CDD" id="cd11572">
    <property type="entry name" value="RlmI_M_like"/>
    <property type="match status" value="1"/>
</dbReference>
<dbReference type="GO" id="GO:0003723">
    <property type="term" value="F:RNA binding"/>
    <property type="evidence" value="ECO:0007669"/>
    <property type="project" value="InterPro"/>
</dbReference>
<dbReference type="GO" id="GO:0032259">
    <property type="term" value="P:methylation"/>
    <property type="evidence" value="ECO:0007669"/>
    <property type="project" value="UniProtKB-KW"/>
</dbReference>
<accession>A0A1L8SSQ2</accession>
<evidence type="ECO:0000259" key="5">
    <source>
        <dbReference type="Pfam" id="PF17785"/>
    </source>
</evidence>
<name>A0A1L8SSQ2_9ENTE</name>
<evidence type="ECO:0000313" key="7">
    <source>
        <dbReference type="Proteomes" id="UP000183700"/>
    </source>
</evidence>
<evidence type="ECO:0000256" key="3">
    <source>
        <dbReference type="ARBA" id="ARBA00022691"/>
    </source>
</evidence>
<dbReference type="STRING" id="319970.RV00_GL003080"/>
<dbReference type="InterPro" id="IPR029063">
    <property type="entry name" value="SAM-dependent_MTases_sf"/>
</dbReference>
<keyword evidence="1" id="KW-0489">Methyltransferase</keyword>
<evidence type="ECO:0000256" key="2">
    <source>
        <dbReference type="ARBA" id="ARBA00022679"/>
    </source>
</evidence>
<evidence type="ECO:0000313" key="6">
    <source>
        <dbReference type="EMBL" id="OJG35061.1"/>
    </source>
</evidence>
<dbReference type="Pfam" id="PF17785">
    <property type="entry name" value="PUA_3"/>
    <property type="match status" value="1"/>
</dbReference>
<proteinExistence type="predicted"/>
<organism evidence="6 7">
    <name type="scientific">Enterococcus devriesei</name>
    <dbReference type="NCBI Taxonomy" id="319970"/>
    <lineage>
        <taxon>Bacteria</taxon>
        <taxon>Bacillati</taxon>
        <taxon>Bacillota</taxon>
        <taxon>Bacilli</taxon>
        <taxon>Lactobacillales</taxon>
        <taxon>Enterococcaceae</taxon>
        <taxon>Enterococcus</taxon>
    </lineage>
</organism>
<keyword evidence="2" id="KW-0808">Transferase</keyword>
<evidence type="ECO:0000259" key="4">
    <source>
        <dbReference type="Pfam" id="PF10672"/>
    </source>
</evidence>
<dbReference type="InterPro" id="IPR019614">
    <property type="entry name" value="SAM-dep_methyl-trfase"/>
</dbReference>